<dbReference type="PANTHER" id="PTHR46796">
    <property type="entry name" value="HTH-TYPE TRANSCRIPTIONAL ACTIVATOR RHAS-RELATED"/>
    <property type="match status" value="1"/>
</dbReference>
<dbReference type="Pfam" id="PF12833">
    <property type="entry name" value="HTH_18"/>
    <property type="match status" value="1"/>
</dbReference>
<sequence length="302" mass="32364">MAPDAEPDISKRDDPAVSAVLAAVARLAEGRGRVDTAYQHNPTARFTIAPHAHADLLQLDLIDGCAGRCHTGGAWRGIAGLTALLSRPGETHGYDLHPTPGAAAVHHVKLRIDDTAGWPLFDGGHLRPCAPRIDAARDLLTPFRRLTRGGGAPPDAAEEVALLAEILALWPRLGAPHAAAPRDRGEANLEALDPRLTPALRLLHAPPLPMAPPPSLSELANACHLSTRHFSRRFAERIGCTPHAYADARRLAAARDLLRDPALRVFEVGDKLGFSGPAAFTRWFSESAGMPPKRFREDPGSL</sequence>
<dbReference type="Proteomes" id="UP000007881">
    <property type="component" value="Chromosome"/>
</dbReference>
<dbReference type="PROSITE" id="PS01124">
    <property type="entry name" value="HTH_ARAC_FAMILY_2"/>
    <property type="match status" value="1"/>
</dbReference>
<dbReference type="HOGENOM" id="CLU_992580_0_0_0"/>
<proteinExistence type="predicted"/>
<dbReference type="KEGG" id="phm:PSMK_08570"/>
<evidence type="ECO:0000313" key="5">
    <source>
        <dbReference type="EMBL" id="BAM03016.1"/>
    </source>
</evidence>
<reference evidence="5 6" key="1">
    <citation type="submission" date="2012-02" db="EMBL/GenBank/DDBJ databases">
        <title>Complete genome sequence of Phycisphaera mikurensis NBRC 102666.</title>
        <authorList>
            <person name="Ankai A."/>
            <person name="Hosoyama A."/>
            <person name="Terui Y."/>
            <person name="Sekine M."/>
            <person name="Fukai R."/>
            <person name="Kato Y."/>
            <person name="Nakamura S."/>
            <person name="Yamada-Narita S."/>
            <person name="Kawakoshi A."/>
            <person name="Fukunaga Y."/>
            <person name="Yamazaki S."/>
            <person name="Fujita N."/>
        </authorList>
    </citation>
    <scope>NUCLEOTIDE SEQUENCE [LARGE SCALE GENOMIC DNA]</scope>
    <source>
        <strain evidence="6">NBRC 102666 / KCTC 22515 / FYK2301M01</strain>
    </source>
</reference>
<dbReference type="STRING" id="1142394.PSMK_08570"/>
<dbReference type="EMBL" id="AP012338">
    <property type="protein sequence ID" value="BAM03016.1"/>
    <property type="molecule type" value="Genomic_DNA"/>
</dbReference>
<name>I0ICM8_PHYMF</name>
<dbReference type="SUPFAM" id="SSF46689">
    <property type="entry name" value="Homeodomain-like"/>
    <property type="match status" value="2"/>
</dbReference>
<keyword evidence="3" id="KW-0804">Transcription</keyword>
<dbReference type="GO" id="GO:0003700">
    <property type="term" value="F:DNA-binding transcription factor activity"/>
    <property type="evidence" value="ECO:0007669"/>
    <property type="project" value="InterPro"/>
</dbReference>
<dbReference type="InterPro" id="IPR018060">
    <property type="entry name" value="HTH_AraC"/>
</dbReference>
<keyword evidence="6" id="KW-1185">Reference proteome</keyword>
<dbReference type="InterPro" id="IPR050204">
    <property type="entry name" value="AraC_XylS_family_regulators"/>
</dbReference>
<dbReference type="InterPro" id="IPR009057">
    <property type="entry name" value="Homeodomain-like_sf"/>
</dbReference>
<dbReference type="PROSITE" id="PS00041">
    <property type="entry name" value="HTH_ARAC_FAMILY_1"/>
    <property type="match status" value="1"/>
</dbReference>
<dbReference type="Gene3D" id="1.10.10.60">
    <property type="entry name" value="Homeodomain-like"/>
    <property type="match status" value="2"/>
</dbReference>
<dbReference type="SMART" id="SM00342">
    <property type="entry name" value="HTH_ARAC"/>
    <property type="match status" value="1"/>
</dbReference>
<evidence type="ECO:0000259" key="4">
    <source>
        <dbReference type="PROSITE" id="PS01124"/>
    </source>
</evidence>
<evidence type="ECO:0000256" key="2">
    <source>
        <dbReference type="ARBA" id="ARBA00023125"/>
    </source>
</evidence>
<protein>
    <submittedName>
        <fullName evidence="5">Putative AraC family transcriptional regulator</fullName>
    </submittedName>
</protein>
<dbReference type="RefSeq" id="WP_014436236.1">
    <property type="nucleotide sequence ID" value="NC_017080.1"/>
</dbReference>
<accession>I0ICM8</accession>
<evidence type="ECO:0000313" key="6">
    <source>
        <dbReference type="Proteomes" id="UP000007881"/>
    </source>
</evidence>
<evidence type="ECO:0000256" key="1">
    <source>
        <dbReference type="ARBA" id="ARBA00023015"/>
    </source>
</evidence>
<gene>
    <name evidence="5" type="ordered locus">PSMK_08570</name>
</gene>
<organism evidence="5 6">
    <name type="scientific">Phycisphaera mikurensis (strain NBRC 102666 / KCTC 22515 / FYK2301M01)</name>
    <dbReference type="NCBI Taxonomy" id="1142394"/>
    <lineage>
        <taxon>Bacteria</taxon>
        <taxon>Pseudomonadati</taxon>
        <taxon>Planctomycetota</taxon>
        <taxon>Phycisphaerae</taxon>
        <taxon>Phycisphaerales</taxon>
        <taxon>Phycisphaeraceae</taxon>
        <taxon>Phycisphaera</taxon>
    </lineage>
</organism>
<dbReference type="eggNOG" id="COG2207">
    <property type="taxonomic scope" value="Bacteria"/>
</dbReference>
<keyword evidence="1" id="KW-0805">Transcription regulation</keyword>
<feature type="domain" description="HTH araC/xylS-type" evidence="4">
    <location>
        <begin position="215"/>
        <end position="298"/>
    </location>
</feature>
<dbReference type="AlphaFoldDB" id="I0ICM8"/>
<dbReference type="OrthoDB" id="9795616at2"/>
<dbReference type="GO" id="GO:0043565">
    <property type="term" value="F:sequence-specific DNA binding"/>
    <property type="evidence" value="ECO:0007669"/>
    <property type="project" value="InterPro"/>
</dbReference>
<dbReference type="InterPro" id="IPR018062">
    <property type="entry name" value="HTH_AraC-typ_CS"/>
</dbReference>
<evidence type="ECO:0000256" key="3">
    <source>
        <dbReference type="ARBA" id="ARBA00023163"/>
    </source>
</evidence>
<keyword evidence="2" id="KW-0238">DNA-binding</keyword>